<proteinExistence type="predicted"/>
<reference evidence="1 2" key="1">
    <citation type="submission" date="2016-10" db="EMBL/GenBank/DDBJ databases">
        <authorList>
            <person name="de Groot N.N."/>
        </authorList>
    </citation>
    <scope>NUCLEOTIDE SEQUENCE [LARGE SCALE GENOMIC DNA]</scope>
    <source>
        <strain evidence="1 2">DSM 17794</strain>
    </source>
</reference>
<keyword evidence="2" id="KW-1185">Reference proteome</keyword>
<name>A0A1I5ANL2_9FLAO</name>
<evidence type="ECO:0000313" key="1">
    <source>
        <dbReference type="EMBL" id="SFN64027.1"/>
    </source>
</evidence>
<accession>A0A1I5ANL2</accession>
<organism evidence="1 2">
    <name type="scientific">Salegentibacter flavus</name>
    <dbReference type="NCBI Taxonomy" id="287099"/>
    <lineage>
        <taxon>Bacteria</taxon>
        <taxon>Pseudomonadati</taxon>
        <taxon>Bacteroidota</taxon>
        <taxon>Flavobacteriia</taxon>
        <taxon>Flavobacteriales</taxon>
        <taxon>Flavobacteriaceae</taxon>
        <taxon>Salegentibacter</taxon>
    </lineage>
</organism>
<gene>
    <name evidence="1" type="ORF">SAMN05660413_01964</name>
</gene>
<evidence type="ECO:0000313" key="2">
    <source>
        <dbReference type="Proteomes" id="UP000199153"/>
    </source>
</evidence>
<dbReference type="OrthoDB" id="770454at2"/>
<dbReference type="Proteomes" id="UP000199153">
    <property type="component" value="Unassembled WGS sequence"/>
</dbReference>
<dbReference type="RefSeq" id="WP_093408956.1">
    <property type="nucleotide sequence ID" value="NZ_FOVL01000011.1"/>
</dbReference>
<protein>
    <submittedName>
        <fullName evidence="1">Uncharacterized protein</fullName>
    </submittedName>
</protein>
<dbReference type="EMBL" id="FOVL01000011">
    <property type="protein sequence ID" value="SFN64027.1"/>
    <property type="molecule type" value="Genomic_DNA"/>
</dbReference>
<dbReference type="STRING" id="287099.SAMN05660413_01964"/>
<dbReference type="AlphaFoldDB" id="A0A1I5ANL2"/>
<sequence>MNIQEEKISLAQLLMETNDPDIIKSIREILSKKEPTDFWEKLSPEEKAEIEAADNEIAREETTSYKKFIKKHR</sequence>